<dbReference type="InterPro" id="IPR000197">
    <property type="entry name" value="Znf_TAZ"/>
</dbReference>
<keyword evidence="10" id="KW-0539">Nucleus</keyword>
<dbReference type="EC" id="2.3.1.48" evidence="2"/>
<feature type="domain" description="TAZ-type" evidence="14">
    <location>
        <begin position="79"/>
        <end position="166"/>
    </location>
</feature>
<dbReference type="GO" id="GO:0004402">
    <property type="term" value="F:histone acetyltransferase activity"/>
    <property type="evidence" value="ECO:0007669"/>
    <property type="project" value="InterPro"/>
</dbReference>
<keyword evidence="3" id="KW-0808">Transferase</keyword>
<accession>A0A6J1PVL9</accession>
<dbReference type="GO" id="GO:0000123">
    <property type="term" value="C:histone acetyltransferase complex"/>
    <property type="evidence" value="ECO:0007669"/>
    <property type="project" value="TreeGrafter"/>
</dbReference>
<dbReference type="PROSITE" id="PS50952">
    <property type="entry name" value="KIX"/>
    <property type="match status" value="1"/>
</dbReference>
<feature type="region of interest" description="Disordered" evidence="13">
    <location>
        <begin position="25"/>
        <end position="77"/>
    </location>
</feature>
<dbReference type="InterPro" id="IPR036529">
    <property type="entry name" value="KIX_dom_sf"/>
</dbReference>
<feature type="domain" description="KIX" evidence="15">
    <location>
        <begin position="334"/>
        <end position="417"/>
    </location>
</feature>
<name>A0A6J1PVL9_9HYME</name>
<evidence type="ECO:0000256" key="7">
    <source>
        <dbReference type="ARBA" id="ARBA00022853"/>
    </source>
</evidence>
<evidence type="ECO:0000256" key="3">
    <source>
        <dbReference type="ARBA" id="ARBA00022679"/>
    </source>
</evidence>
<keyword evidence="6 12" id="KW-0862">Zinc</keyword>
<keyword evidence="16" id="KW-1185">Reference proteome</keyword>
<evidence type="ECO:0000256" key="8">
    <source>
        <dbReference type="ARBA" id="ARBA00023015"/>
    </source>
</evidence>
<dbReference type="Pfam" id="PF02135">
    <property type="entry name" value="zf-TAZ"/>
    <property type="match status" value="1"/>
</dbReference>
<keyword evidence="7" id="KW-0156">Chromatin regulator</keyword>
<gene>
    <name evidence="17 18" type="primary">LOC112455303</name>
</gene>
<evidence type="ECO:0000256" key="10">
    <source>
        <dbReference type="ARBA" id="ARBA00023242"/>
    </source>
</evidence>
<dbReference type="Gene3D" id="1.20.1020.10">
    <property type="entry name" value="TAZ domain"/>
    <property type="match status" value="1"/>
</dbReference>
<evidence type="ECO:0000256" key="13">
    <source>
        <dbReference type="SAM" id="MobiDB-lite"/>
    </source>
</evidence>
<reference evidence="17 18" key="1">
    <citation type="submission" date="2025-04" db="UniProtKB">
        <authorList>
            <consortium name="RefSeq"/>
        </authorList>
    </citation>
    <scope>IDENTIFICATION</scope>
    <source>
        <tissue evidence="17 18">Whole body</tissue>
    </source>
</reference>
<dbReference type="GO" id="GO:0003713">
    <property type="term" value="F:transcription coactivator activity"/>
    <property type="evidence" value="ECO:0007669"/>
    <property type="project" value="TreeGrafter"/>
</dbReference>
<protein>
    <recommendedName>
        <fullName evidence="2">histone acetyltransferase</fullName>
        <ecNumber evidence="2">2.3.1.48</ecNumber>
    </recommendedName>
</protein>
<evidence type="ECO:0000313" key="17">
    <source>
        <dbReference type="RefSeq" id="XP_024872889.1"/>
    </source>
</evidence>
<evidence type="ECO:0000256" key="1">
    <source>
        <dbReference type="ARBA" id="ARBA00004123"/>
    </source>
</evidence>
<dbReference type="OrthoDB" id="7553680at2759"/>
<dbReference type="GO" id="GO:0005634">
    <property type="term" value="C:nucleus"/>
    <property type="evidence" value="ECO:0007669"/>
    <property type="project" value="UniProtKB-SubCell"/>
</dbReference>
<dbReference type="RefSeq" id="XP_024872890.1">
    <property type="nucleotide sequence ID" value="XM_025017122.1"/>
</dbReference>
<evidence type="ECO:0000313" key="16">
    <source>
        <dbReference type="Proteomes" id="UP000504618"/>
    </source>
</evidence>
<dbReference type="SMART" id="SM00551">
    <property type="entry name" value="ZnF_TAZ"/>
    <property type="match status" value="1"/>
</dbReference>
<dbReference type="SUPFAM" id="SSF47040">
    <property type="entry name" value="Kix domain of CBP (creb binding protein)"/>
    <property type="match status" value="1"/>
</dbReference>
<evidence type="ECO:0000256" key="2">
    <source>
        <dbReference type="ARBA" id="ARBA00013184"/>
    </source>
</evidence>
<evidence type="ECO:0000259" key="15">
    <source>
        <dbReference type="PROSITE" id="PS50952"/>
    </source>
</evidence>
<dbReference type="GeneID" id="112455303"/>
<evidence type="ECO:0000256" key="11">
    <source>
        <dbReference type="ARBA" id="ARBA00048017"/>
    </source>
</evidence>
<dbReference type="InterPro" id="IPR013178">
    <property type="entry name" value="Histone_AcTrfase_Rtt109/CBP"/>
</dbReference>
<comment type="catalytic activity">
    <reaction evidence="11">
        <text>L-lysyl-[protein] + acetyl-CoA = N(6)-acetyl-L-lysyl-[protein] + CoA + H(+)</text>
        <dbReference type="Rhea" id="RHEA:45948"/>
        <dbReference type="Rhea" id="RHEA-COMP:9752"/>
        <dbReference type="Rhea" id="RHEA-COMP:10731"/>
        <dbReference type="ChEBI" id="CHEBI:15378"/>
        <dbReference type="ChEBI" id="CHEBI:29969"/>
        <dbReference type="ChEBI" id="CHEBI:57287"/>
        <dbReference type="ChEBI" id="CHEBI:57288"/>
        <dbReference type="ChEBI" id="CHEBI:61930"/>
        <dbReference type="EC" id="2.3.1.48"/>
    </reaction>
</comment>
<dbReference type="GO" id="GO:0031490">
    <property type="term" value="F:chromatin DNA binding"/>
    <property type="evidence" value="ECO:0007669"/>
    <property type="project" value="TreeGrafter"/>
</dbReference>
<dbReference type="AlphaFoldDB" id="A0A6J1PVL9"/>
<feature type="compositionally biased region" description="Low complexity" evidence="13">
    <location>
        <begin position="28"/>
        <end position="64"/>
    </location>
</feature>
<dbReference type="InterPro" id="IPR003101">
    <property type="entry name" value="KIX_dom"/>
</dbReference>
<dbReference type="Pfam" id="PF02172">
    <property type="entry name" value="KIX"/>
    <property type="match status" value="1"/>
</dbReference>
<dbReference type="SUPFAM" id="SSF57933">
    <property type="entry name" value="TAZ domain"/>
    <property type="match status" value="1"/>
</dbReference>
<proteinExistence type="predicted"/>
<dbReference type="PANTHER" id="PTHR13808">
    <property type="entry name" value="CBP/P300-RELATED"/>
    <property type="match status" value="1"/>
</dbReference>
<dbReference type="PROSITE" id="PS50134">
    <property type="entry name" value="ZF_TAZ"/>
    <property type="match status" value="1"/>
</dbReference>
<dbReference type="InterPro" id="IPR035898">
    <property type="entry name" value="TAZ_dom_sf"/>
</dbReference>
<dbReference type="PANTHER" id="PTHR13808:SF1">
    <property type="entry name" value="HISTONE ACETYLTRANSFERASE"/>
    <property type="match status" value="1"/>
</dbReference>
<sequence>MQARGTASRFVCTADSIGTKNIMDSQEGEAAAQQAQLSAPSPAQSQLSTPTGGQPGPQQATQGQMANTGTSTGAKSTIDPEECRFVQQLLMLLLHADKCQRRESQANVEMRQCTLPDCKTMKNILNHMTNCQAGKNCTVPQCRIYRRIISHWKHCKRSDCPICLPIKQAQNGTISAQEPAIQPNNQPNPSSSKMRWAYDALGIQCPTTTPGLLPGQDIGRGVRMPAPGMMGGPPGALGNVGLAQSQTQTSCVLVAPGQSVAFAGQQVVTPNVSFPLNSDPSIVGVAGNQTVSTTGPTATDAAAAVGIQVIPNGLQDLQFPGGLQSSQVTAIPVQGTKEWHLSVTPDIRNHHVHQLIQAIFPNPDSQSMVHKRIHNLVVAFVRKVESDMYFKANSRSEYYQYYHLQVGKIYKFQKEVGT</sequence>
<dbReference type="RefSeq" id="XP_024872889.1">
    <property type="nucleotide sequence ID" value="XM_025017121.1"/>
</dbReference>
<dbReference type="Gene3D" id="1.10.246.20">
    <property type="entry name" value="Coactivator CBP, KIX domain"/>
    <property type="match status" value="1"/>
</dbReference>
<feature type="zinc finger region" description="TAZ-type" evidence="12">
    <location>
        <begin position="79"/>
        <end position="166"/>
    </location>
</feature>
<dbReference type="GO" id="GO:0008270">
    <property type="term" value="F:zinc ion binding"/>
    <property type="evidence" value="ECO:0007669"/>
    <property type="project" value="UniProtKB-KW"/>
</dbReference>
<evidence type="ECO:0000256" key="9">
    <source>
        <dbReference type="ARBA" id="ARBA00023163"/>
    </source>
</evidence>
<feature type="compositionally biased region" description="Polar residues" evidence="13">
    <location>
        <begin position="65"/>
        <end position="75"/>
    </location>
</feature>
<evidence type="ECO:0000256" key="12">
    <source>
        <dbReference type="PROSITE-ProRule" id="PRU00203"/>
    </source>
</evidence>
<evidence type="ECO:0000256" key="4">
    <source>
        <dbReference type="ARBA" id="ARBA00022723"/>
    </source>
</evidence>
<keyword evidence="8" id="KW-0805">Transcription regulation</keyword>
<dbReference type="GO" id="GO:0005667">
    <property type="term" value="C:transcription regulator complex"/>
    <property type="evidence" value="ECO:0007669"/>
    <property type="project" value="TreeGrafter"/>
</dbReference>
<evidence type="ECO:0000313" key="18">
    <source>
        <dbReference type="RefSeq" id="XP_024872890.1"/>
    </source>
</evidence>
<evidence type="ECO:0000256" key="6">
    <source>
        <dbReference type="ARBA" id="ARBA00022833"/>
    </source>
</evidence>
<keyword evidence="4 12" id="KW-0479">Metal-binding</keyword>
<dbReference type="Proteomes" id="UP000504618">
    <property type="component" value="Unplaced"/>
</dbReference>
<organism evidence="16 18">
    <name type="scientific">Temnothorax curvispinosus</name>
    <dbReference type="NCBI Taxonomy" id="300111"/>
    <lineage>
        <taxon>Eukaryota</taxon>
        <taxon>Metazoa</taxon>
        <taxon>Ecdysozoa</taxon>
        <taxon>Arthropoda</taxon>
        <taxon>Hexapoda</taxon>
        <taxon>Insecta</taxon>
        <taxon>Pterygota</taxon>
        <taxon>Neoptera</taxon>
        <taxon>Endopterygota</taxon>
        <taxon>Hymenoptera</taxon>
        <taxon>Apocrita</taxon>
        <taxon>Aculeata</taxon>
        <taxon>Formicoidea</taxon>
        <taxon>Formicidae</taxon>
        <taxon>Myrmicinae</taxon>
        <taxon>Temnothorax</taxon>
    </lineage>
</organism>
<keyword evidence="5 12" id="KW-0863">Zinc-finger</keyword>
<evidence type="ECO:0000256" key="5">
    <source>
        <dbReference type="ARBA" id="ARBA00022771"/>
    </source>
</evidence>
<dbReference type="GO" id="GO:0045944">
    <property type="term" value="P:positive regulation of transcription by RNA polymerase II"/>
    <property type="evidence" value="ECO:0007669"/>
    <property type="project" value="TreeGrafter"/>
</dbReference>
<evidence type="ECO:0000259" key="14">
    <source>
        <dbReference type="PROSITE" id="PS50134"/>
    </source>
</evidence>
<comment type="subcellular location">
    <subcellularLocation>
        <location evidence="1">Nucleus</location>
    </subcellularLocation>
</comment>
<keyword evidence="9" id="KW-0804">Transcription</keyword>